<dbReference type="PANTHER" id="PTHR30572">
    <property type="entry name" value="MEMBRANE COMPONENT OF TRANSPORTER-RELATED"/>
    <property type="match status" value="1"/>
</dbReference>
<reference evidence="11" key="1">
    <citation type="journal article" date="2019" name="Int. J. Syst. Evol. Microbiol.">
        <title>The Global Catalogue of Microorganisms (GCM) 10K type strain sequencing project: providing services to taxonomists for standard genome sequencing and annotation.</title>
        <authorList>
            <consortium name="The Broad Institute Genomics Platform"/>
            <consortium name="The Broad Institute Genome Sequencing Center for Infectious Disease"/>
            <person name="Wu L."/>
            <person name="Ma J."/>
        </authorList>
    </citation>
    <scope>NUCLEOTIDE SEQUENCE [LARGE SCALE GENOMIC DNA]</scope>
    <source>
        <strain evidence="11">JCM 18542</strain>
    </source>
</reference>
<feature type="transmembrane region" description="Helical" evidence="7">
    <location>
        <begin position="783"/>
        <end position="806"/>
    </location>
</feature>
<feature type="transmembrane region" description="Helical" evidence="7">
    <location>
        <begin position="728"/>
        <end position="753"/>
    </location>
</feature>
<feature type="transmembrane region" description="Helical" evidence="7">
    <location>
        <begin position="445"/>
        <end position="464"/>
    </location>
</feature>
<comment type="subcellular location">
    <subcellularLocation>
        <location evidence="1">Cell membrane</location>
        <topology evidence="1">Multi-pass membrane protein</topology>
    </subcellularLocation>
</comment>
<feature type="transmembrane region" description="Helical" evidence="7">
    <location>
        <begin position="273"/>
        <end position="297"/>
    </location>
</feature>
<dbReference type="InterPro" id="IPR050250">
    <property type="entry name" value="Macrolide_Exporter_MacB"/>
</dbReference>
<feature type="transmembrane region" description="Helical" evidence="7">
    <location>
        <begin position="507"/>
        <end position="526"/>
    </location>
</feature>
<dbReference type="EMBL" id="BAABKQ010000001">
    <property type="protein sequence ID" value="GAA4817150.1"/>
    <property type="molecule type" value="Genomic_DNA"/>
</dbReference>
<gene>
    <name evidence="10" type="ORF">GCM10023353_24660</name>
</gene>
<accession>A0ABP9CSQ7</accession>
<evidence type="ECO:0000256" key="7">
    <source>
        <dbReference type="SAM" id="Phobius"/>
    </source>
</evidence>
<evidence type="ECO:0000256" key="5">
    <source>
        <dbReference type="ARBA" id="ARBA00023136"/>
    </source>
</evidence>
<dbReference type="Proteomes" id="UP001500839">
    <property type="component" value="Unassembled WGS sequence"/>
</dbReference>
<organism evidence="10 11">
    <name type="scientific">Tomitella cavernea</name>
    <dbReference type="NCBI Taxonomy" id="1387982"/>
    <lineage>
        <taxon>Bacteria</taxon>
        <taxon>Bacillati</taxon>
        <taxon>Actinomycetota</taxon>
        <taxon>Actinomycetes</taxon>
        <taxon>Mycobacteriales</taxon>
        <taxon>Tomitella</taxon>
    </lineage>
</organism>
<protein>
    <submittedName>
        <fullName evidence="10">FtsX-like permease family protein</fullName>
    </submittedName>
</protein>
<feature type="transmembrane region" description="Helical" evidence="7">
    <location>
        <begin position="31"/>
        <end position="51"/>
    </location>
</feature>
<feature type="domain" description="MacB-like periplasmic core" evidence="9">
    <location>
        <begin position="506"/>
        <end position="698"/>
    </location>
</feature>
<evidence type="ECO:0000256" key="2">
    <source>
        <dbReference type="ARBA" id="ARBA00022475"/>
    </source>
</evidence>
<name>A0ABP9CSQ7_9ACTN</name>
<proteinExistence type="inferred from homology"/>
<feature type="domain" description="MacB-like periplasmic core" evidence="9">
    <location>
        <begin position="32"/>
        <end position="243"/>
    </location>
</feature>
<feature type="domain" description="ABC3 transporter permease C-terminal" evidence="8">
    <location>
        <begin position="280"/>
        <end position="400"/>
    </location>
</feature>
<keyword evidence="5 7" id="KW-0472">Membrane</keyword>
<keyword evidence="3 7" id="KW-0812">Transmembrane</keyword>
<dbReference type="InterPro" id="IPR025857">
    <property type="entry name" value="MacB_PCD"/>
</dbReference>
<feature type="transmembrane region" description="Helical" evidence="7">
    <location>
        <begin position="818"/>
        <end position="838"/>
    </location>
</feature>
<dbReference type="Pfam" id="PF12704">
    <property type="entry name" value="MacB_PCD"/>
    <property type="match status" value="2"/>
</dbReference>
<dbReference type="RefSeq" id="WP_200175225.1">
    <property type="nucleotide sequence ID" value="NZ_BAABKQ010000001.1"/>
</dbReference>
<keyword evidence="11" id="KW-1185">Reference proteome</keyword>
<feature type="transmembrane region" description="Helical" evidence="7">
    <location>
        <begin position="421"/>
        <end position="439"/>
    </location>
</feature>
<comment type="similarity">
    <text evidence="6">Belongs to the ABC-4 integral membrane protein family.</text>
</comment>
<evidence type="ECO:0000256" key="6">
    <source>
        <dbReference type="ARBA" id="ARBA00038076"/>
    </source>
</evidence>
<evidence type="ECO:0000259" key="9">
    <source>
        <dbReference type="Pfam" id="PF12704"/>
    </source>
</evidence>
<evidence type="ECO:0000313" key="11">
    <source>
        <dbReference type="Proteomes" id="UP001500839"/>
    </source>
</evidence>
<evidence type="ECO:0000256" key="1">
    <source>
        <dbReference type="ARBA" id="ARBA00004651"/>
    </source>
</evidence>
<feature type="transmembrane region" description="Helical" evidence="7">
    <location>
        <begin position="369"/>
        <end position="391"/>
    </location>
</feature>
<keyword evidence="4 7" id="KW-1133">Transmembrane helix</keyword>
<evidence type="ECO:0000256" key="3">
    <source>
        <dbReference type="ARBA" id="ARBA00022692"/>
    </source>
</evidence>
<keyword evidence="2" id="KW-1003">Cell membrane</keyword>
<comment type="caution">
    <text evidence="10">The sequence shown here is derived from an EMBL/GenBank/DDBJ whole genome shotgun (WGS) entry which is preliminary data.</text>
</comment>
<evidence type="ECO:0000313" key="10">
    <source>
        <dbReference type="EMBL" id="GAA4817150.1"/>
    </source>
</evidence>
<dbReference type="Pfam" id="PF02687">
    <property type="entry name" value="FtsX"/>
    <property type="match status" value="2"/>
</dbReference>
<dbReference type="InterPro" id="IPR003838">
    <property type="entry name" value="ABC3_permease_C"/>
</dbReference>
<evidence type="ECO:0000256" key="4">
    <source>
        <dbReference type="ARBA" id="ARBA00022989"/>
    </source>
</evidence>
<feature type="transmembrane region" description="Helical" evidence="7">
    <location>
        <begin position="325"/>
        <end position="349"/>
    </location>
</feature>
<feature type="domain" description="ABC3 transporter permease C-terminal" evidence="8">
    <location>
        <begin position="733"/>
        <end position="848"/>
    </location>
</feature>
<sequence length="855" mass="86967">MTPARARAGGGRDPALRRVALRTLAANRVRLALTVIAVVLGTAFVAGSFVFTDTLHKAFDGVFADVAEGVDVQVSTEHPGAGGVPDSYGPLLRGLPHVAEVTPQISGPLVLVDARGRPVQTGGAPSMGLSYTPPGKAPGDPEPIVAGAPPSADGEVMLNDGAARAAGLHVGDRTQVLVPAKGLQDVTVTGIYAPAADTGGYVGIEFTAEQARALFTDGSHVGAFQVAATPGTAPATLRDEVAAALPDTPEMRVETGAQVRERVQSQLDDALRFVNYFLLAFGAIALLAGTFIIYNTFSMIVAQRMRELALLRAVGAGRRQIRRSVLGEAAAVGLAGSAVGLAAGIGLAYGLRAALNAADLGLPRGDLAVTARTVVAALALGAFVTVASAWVPARRASAVPPVAAMRAEFASTGTSLRRRTAVGALGIAGGTVALLLGATAETTPVAASVVGAGAATVLVGALLVSPALSSPVIRILGAAVPRVFGAPGRLAVTNATRNPRRTSATGFALTLGLMLVTLIGVFGASARSSVDALIDTGIRADFVLTGIGPSGIPPRAADAAAAAPGVGEVVRFHPVRAELDGASTAGLAASGPVADLLRLDIVSGNSELTGDGMLVSTDAAARHGWTVGDAVELTGPDGTVFRNVVRGTYAPQSALGDWVVGESAYHALAPALARRDVLMLVDAAPGVTPAALRESLTAATDPYLVVQVQDRDEFRGAQARQIDQMLAVLYGLLSLAIVIAVLGIVNTLALSVVERRREIGMLRVIGTHRAQVRRTVYIESTLIAVYGAVVGVVLGIAFGAAFVHALRNEGIDRLAIPWVQSLAMLAGAAAVGVAAAVWPASRASRTDPLTAIDEP</sequence>
<evidence type="ECO:0000259" key="8">
    <source>
        <dbReference type="Pfam" id="PF02687"/>
    </source>
</evidence>
<dbReference type="PANTHER" id="PTHR30572:SF4">
    <property type="entry name" value="ABC TRANSPORTER PERMEASE YTRF"/>
    <property type="match status" value="1"/>
</dbReference>